<evidence type="ECO:0000256" key="1">
    <source>
        <dbReference type="SAM" id="MobiDB-lite"/>
    </source>
</evidence>
<dbReference type="AlphaFoldDB" id="A0A409XXG5"/>
<gene>
    <name evidence="2" type="ORF">CVT26_008481</name>
</gene>
<organism evidence="2 3">
    <name type="scientific">Gymnopilus dilepis</name>
    <dbReference type="NCBI Taxonomy" id="231916"/>
    <lineage>
        <taxon>Eukaryota</taxon>
        <taxon>Fungi</taxon>
        <taxon>Dikarya</taxon>
        <taxon>Basidiomycota</taxon>
        <taxon>Agaricomycotina</taxon>
        <taxon>Agaricomycetes</taxon>
        <taxon>Agaricomycetidae</taxon>
        <taxon>Agaricales</taxon>
        <taxon>Agaricineae</taxon>
        <taxon>Hymenogastraceae</taxon>
        <taxon>Gymnopilus</taxon>
    </lineage>
</organism>
<keyword evidence="3" id="KW-1185">Reference proteome</keyword>
<dbReference type="InParanoid" id="A0A409XXG5"/>
<evidence type="ECO:0000313" key="2">
    <source>
        <dbReference type="EMBL" id="PPQ95462.1"/>
    </source>
</evidence>
<proteinExistence type="predicted"/>
<dbReference type="EMBL" id="NHYE01001425">
    <property type="protein sequence ID" value="PPQ95462.1"/>
    <property type="molecule type" value="Genomic_DNA"/>
</dbReference>
<feature type="region of interest" description="Disordered" evidence="1">
    <location>
        <begin position="26"/>
        <end position="131"/>
    </location>
</feature>
<sequence>MSKEILPQLRMTGRVMKKVAKFLGKYLGKDNDDADTINSRPAESTPRPHEHGGQVGDNIEQQSPCFATPDSEDNRAETPENMSQPADPPSANRPLHLPDHNPRPASAPRFQSGTHAKGPTPTSYSSHQTPVQHPAAITNNVGSFNTTHIVTNTYHTHYHTHTCAGERLHEHESEERINEGS</sequence>
<feature type="compositionally biased region" description="Polar residues" evidence="1">
    <location>
        <begin position="109"/>
        <end position="131"/>
    </location>
</feature>
<comment type="caution">
    <text evidence="2">The sequence shown here is derived from an EMBL/GenBank/DDBJ whole genome shotgun (WGS) entry which is preliminary data.</text>
</comment>
<accession>A0A409XXG5</accession>
<dbReference type="Proteomes" id="UP000284706">
    <property type="component" value="Unassembled WGS sequence"/>
</dbReference>
<evidence type="ECO:0000313" key="3">
    <source>
        <dbReference type="Proteomes" id="UP000284706"/>
    </source>
</evidence>
<protein>
    <submittedName>
        <fullName evidence="2">Uncharacterized protein</fullName>
    </submittedName>
</protein>
<name>A0A409XXG5_9AGAR</name>
<reference evidence="2 3" key="1">
    <citation type="journal article" date="2018" name="Evol. Lett.">
        <title>Horizontal gene cluster transfer increased hallucinogenic mushroom diversity.</title>
        <authorList>
            <person name="Reynolds H.T."/>
            <person name="Vijayakumar V."/>
            <person name="Gluck-Thaler E."/>
            <person name="Korotkin H.B."/>
            <person name="Matheny P.B."/>
            <person name="Slot J.C."/>
        </authorList>
    </citation>
    <scope>NUCLEOTIDE SEQUENCE [LARGE SCALE GENOMIC DNA]</scope>
    <source>
        <strain evidence="2 3">SRW20</strain>
    </source>
</reference>